<dbReference type="SUPFAM" id="SSF50249">
    <property type="entry name" value="Nucleic acid-binding proteins"/>
    <property type="match status" value="1"/>
</dbReference>
<evidence type="ECO:0000256" key="13">
    <source>
        <dbReference type="ARBA" id="ARBA00054532"/>
    </source>
</evidence>
<name>A0A7Y6NPJ6_9BURK</name>
<sequence>MPLRRLSRRLRCTRVAGCAAGPTHNAPVTTLLATLIEASARAAATRSRIAKRDAIAGLLREAEPAEVGIAVAWLAGETRQGRIGVGYATLAALRAAHAAEPTLTLVEVDAAFERYASTAGKGSAAERSSLLRGLFERATASEQDFLVRLLVGELRQGALEGVMLDAIAAASGVPLADVRRAAMVTGSVAEAGRVAIAEGAAGLARFAVALHRPIQPMLAQPADGVADALERLGTAAVEWKVDGARVQAHKTGSEVRVYTRNLNDVSESVPEIVEALQALPADELILDGEAVALAAGGAPQPFQVTMRRFGRKLDVARMRAELPLAVFFFDCLHAGDVSLIDRPARERFDALAAAVPPPLVVPRLVTADVGAAEDFYADALARGHEGVMVKALDGRYGAGSRGAGWLKVKRAHTLDLVVLAAEWGNGRRRGWLSNLHLGARDPAGGWVMLGKTFKGMTDALIEWQTHELLARESGRSGHVVHVRPELVVEIAFNDLQESPQYPGGLALRFARVKGYRPDKRADEADTIDTVRALHAAQLARGS</sequence>
<dbReference type="EC" id="6.5.1.1" evidence="14"/>
<dbReference type="AlphaFoldDB" id="A0A7Y6NPJ6"/>
<dbReference type="GO" id="GO:0005524">
    <property type="term" value="F:ATP binding"/>
    <property type="evidence" value="ECO:0007669"/>
    <property type="project" value="UniProtKB-UniRule"/>
</dbReference>
<dbReference type="GO" id="GO:0003677">
    <property type="term" value="F:DNA binding"/>
    <property type="evidence" value="ECO:0007669"/>
    <property type="project" value="InterPro"/>
</dbReference>
<keyword evidence="7 14" id="KW-0067">ATP-binding</keyword>
<dbReference type="SUPFAM" id="SSF117018">
    <property type="entry name" value="ATP-dependent DNA ligase DNA-binding domain"/>
    <property type="match status" value="1"/>
</dbReference>
<dbReference type="InterPro" id="IPR022865">
    <property type="entry name" value="DNA_ligae_ATP-dep_bac/arc"/>
</dbReference>
<dbReference type="GO" id="GO:0003910">
    <property type="term" value="F:DNA ligase (ATP) activity"/>
    <property type="evidence" value="ECO:0007669"/>
    <property type="project" value="UniProtKB-UniRule"/>
</dbReference>
<keyword evidence="2 14" id="KW-0132">Cell division</keyword>
<dbReference type="GO" id="GO:0006310">
    <property type="term" value="P:DNA recombination"/>
    <property type="evidence" value="ECO:0007669"/>
    <property type="project" value="UniProtKB-UniRule"/>
</dbReference>
<reference evidence="17 18" key="1">
    <citation type="submission" date="2020-06" db="EMBL/GenBank/DDBJ databases">
        <title>Schlegella sp. ID0723 isolated from air conditioner.</title>
        <authorList>
            <person name="Kim D.Y."/>
            <person name="Kim D.-U."/>
        </authorList>
    </citation>
    <scope>NUCLEOTIDE SEQUENCE [LARGE SCALE GENOMIC DNA]</scope>
    <source>
        <strain evidence="17 18">ID0723</strain>
    </source>
</reference>
<evidence type="ECO:0000256" key="7">
    <source>
        <dbReference type="ARBA" id="ARBA00022840"/>
    </source>
</evidence>
<proteinExistence type="inferred from homology"/>
<evidence type="ECO:0000256" key="8">
    <source>
        <dbReference type="ARBA" id="ARBA00022842"/>
    </source>
</evidence>
<dbReference type="GO" id="GO:0006281">
    <property type="term" value="P:DNA repair"/>
    <property type="evidence" value="ECO:0007669"/>
    <property type="project" value="UniProtKB-UniRule"/>
</dbReference>
<accession>A0A7Y6NPJ6</accession>
<evidence type="ECO:0000256" key="10">
    <source>
        <dbReference type="ARBA" id="ARBA00023204"/>
    </source>
</evidence>
<organism evidence="17 18">
    <name type="scientific">Piscinibacter koreensis</name>
    <dbReference type="NCBI Taxonomy" id="2742824"/>
    <lineage>
        <taxon>Bacteria</taxon>
        <taxon>Pseudomonadati</taxon>
        <taxon>Pseudomonadota</taxon>
        <taxon>Betaproteobacteria</taxon>
        <taxon>Burkholderiales</taxon>
        <taxon>Sphaerotilaceae</taxon>
        <taxon>Piscinibacter</taxon>
    </lineage>
</organism>
<dbReference type="PANTHER" id="PTHR45674:SF13">
    <property type="entry name" value="DNA LIGASE-RELATED"/>
    <property type="match status" value="1"/>
</dbReference>
<keyword evidence="5 14" id="KW-0547">Nucleotide-binding</keyword>
<dbReference type="CDD" id="cd07901">
    <property type="entry name" value="Adenylation_DNA_ligase_Arch_LigB"/>
    <property type="match status" value="1"/>
</dbReference>
<feature type="binding site" evidence="14">
    <location>
        <position position="401"/>
    </location>
    <ligand>
        <name>ATP</name>
        <dbReference type="ChEBI" id="CHEBI:30616"/>
    </ligand>
</feature>
<evidence type="ECO:0000256" key="4">
    <source>
        <dbReference type="ARBA" id="ARBA00022723"/>
    </source>
</evidence>
<keyword evidence="9 14" id="KW-0233">DNA recombination</keyword>
<dbReference type="InterPro" id="IPR000977">
    <property type="entry name" value="DNA_ligase_ATP-dep"/>
</dbReference>
<keyword evidence="8 14" id="KW-0460">Magnesium</keyword>
<dbReference type="NCBIfam" id="TIGR00574">
    <property type="entry name" value="dnl1"/>
    <property type="match status" value="1"/>
</dbReference>
<dbReference type="HAMAP" id="MF_00407">
    <property type="entry name" value="DNA_ligase"/>
    <property type="match status" value="1"/>
</dbReference>
<evidence type="ECO:0000313" key="17">
    <source>
        <dbReference type="EMBL" id="NUZ07003.1"/>
    </source>
</evidence>
<dbReference type="FunFam" id="2.40.50.140:FF:000163">
    <property type="entry name" value="Probable DNA ligase"/>
    <property type="match status" value="1"/>
</dbReference>
<feature type="binding site" evidence="14">
    <location>
        <position position="238"/>
    </location>
    <ligand>
        <name>ATP</name>
        <dbReference type="ChEBI" id="CHEBI:30616"/>
    </ligand>
</feature>
<evidence type="ECO:0000313" key="18">
    <source>
        <dbReference type="Proteomes" id="UP000529637"/>
    </source>
</evidence>
<dbReference type="PANTHER" id="PTHR45674">
    <property type="entry name" value="DNA LIGASE 1/3 FAMILY MEMBER"/>
    <property type="match status" value="1"/>
</dbReference>
<dbReference type="PROSITE" id="PS50160">
    <property type="entry name" value="DNA_LIGASE_A3"/>
    <property type="match status" value="1"/>
</dbReference>
<dbReference type="InterPro" id="IPR012308">
    <property type="entry name" value="DNA_ligase_ATP-dep_N"/>
</dbReference>
<keyword evidence="3 14" id="KW-0235">DNA replication</keyword>
<feature type="domain" description="ATP-dependent DNA ligase family profile" evidence="16">
    <location>
        <begin position="317"/>
        <end position="441"/>
    </location>
</feature>
<evidence type="ECO:0000256" key="1">
    <source>
        <dbReference type="ARBA" id="ARBA00022598"/>
    </source>
</evidence>
<dbReference type="GO" id="GO:0071897">
    <property type="term" value="P:DNA biosynthetic process"/>
    <property type="evidence" value="ECO:0007669"/>
    <property type="project" value="InterPro"/>
</dbReference>
<comment type="cofactor">
    <cofactor evidence="14">
        <name>Mg(2+)</name>
        <dbReference type="ChEBI" id="CHEBI:18420"/>
    </cofactor>
</comment>
<dbReference type="InterPro" id="IPR050191">
    <property type="entry name" value="ATP-dep_DNA_ligase"/>
</dbReference>
<evidence type="ECO:0000259" key="16">
    <source>
        <dbReference type="PROSITE" id="PS50160"/>
    </source>
</evidence>
<dbReference type="GO" id="GO:0006260">
    <property type="term" value="P:DNA replication"/>
    <property type="evidence" value="ECO:0007669"/>
    <property type="project" value="UniProtKB-UniRule"/>
</dbReference>
<dbReference type="Gene3D" id="1.10.3260.10">
    <property type="entry name" value="DNA ligase, ATP-dependent, N-terminal domain"/>
    <property type="match status" value="1"/>
</dbReference>
<dbReference type="GO" id="GO:0051301">
    <property type="term" value="P:cell division"/>
    <property type="evidence" value="ECO:0007669"/>
    <property type="project" value="UniProtKB-KW"/>
</dbReference>
<keyword evidence="6 14" id="KW-0227">DNA damage</keyword>
<feature type="binding site" evidence="14">
    <location>
        <position position="329"/>
    </location>
    <ligand>
        <name>ATP</name>
        <dbReference type="ChEBI" id="CHEBI:30616"/>
    </ligand>
</feature>
<dbReference type="GO" id="GO:0046872">
    <property type="term" value="F:metal ion binding"/>
    <property type="evidence" value="ECO:0007669"/>
    <property type="project" value="UniProtKB-KW"/>
</dbReference>
<evidence type="ECO:0000256" key="9">
    <source>
        <dbReference type="ARBA" id="ARBA00023172"/>
    </source>
</evidence>
<protein>
    <recommendedName>
        <fullName evidence="14">Probable DNA ligase</fullName>
        <ecNumber evidence="14">6.5.1.1</ecNumber>
    </recommendedName>
    <alternativeName>
        <fullName evidence="14">Polydeoxyribonucleotide synthase [ATP]</fullName>
    </alternativeName>
</protein>
<keyword evidence="4 14" id="KW-0479">Metal-binding</keyword>
<comment type="function">
    <text evidence="13 14">DNA ligase that seals nicks in double-stranded DNA during DNA replication, DNA recombination and DNA repair.</text>
</comment>
<comment type="catalytic activity">
    <reaction evidence="12 14">
        <text>ATP + (deoxyribonucleotide)n-3'-hydroxyl + 5'-phospho-(deoxyribonucleotide)m = (deoxyribonucleotide)n+m + AMP + diphosphate.</text>
        <dbReference type="EC" id="6.5.1.1"/>
    </reaction>
</comment>
<dbReference type="InterPro" id="IPR012309">
    <property type="entry name" value="DNA_ligase_ATP-dep_C"/>
</dbReference>
<dbReference type="Pfam" id="PF04679">
    <property type="entry name" value="DNA_ligase_A_C"/>
    <property type="match status" value="1"/>
</dbReference>
<evidence type="ECO:0000256" key="12">
    <source>
        <dbReference type="ARBA" id="ARBA00034003"/>
    </source>
</evidence>
<feature type="binding site" evidence="14">
    <location>
        <position position="289"/>
    </location>
    <ligand>
        <name>ATP</name>
        <dbReference type="ChEBI" id="CHEBI:30616"/>
    </ligand>
</feature>
<dbReference type="EMBL" id="JABWMJ010000006">
    <property type="protein sequence ID" value="NUZ07003.1"/>
    <property type="molecule type" value="Genomic_DNA"/>
</dbReference>
<dbReference type="Proteomes" id="UP000529637">
    <property type="component" value="Unassembled WGS sequence"/>
</dbReference>
<keyword evidence="18" id="KW-1185">Reference proteome</keyword>
<gene>
    <name evidence="14" type="primary">lig</name>
    <name evidence="17" type="ORF">HQN59_14655</name>
</gene>
<feature type="binding site" evidence="14">
    <location>
        <position position="407"/>
    </location>
    <ligand>
        <name>ATP</name>
        <dbReference type="ChEBI" id="CHEBI:30616"/>
    </ligand>
</feature>
<comment type="caution">
    <text evidence="17">The sequence shown here is derived from an EMBL/GenBank/DDBJ whole genome shotgun (WGS) entry which is preliminary data.</text>
</comment>
<evidence type="ECO:0000256" key="2">
    <source>
        <dbReference type="ARBA" id="ARBA00022618"/>
    </source>
</evidence>
<dbReference type="InterPro" id="IPR036599">
    <property type="entry name" value="DNA_ligase_N_sf"/>
</dbReference>
<feature type="binding site" evidence="14">
    <location>
        <position position="245"/>
    </location>
    <ligand>
        <name>ATP</name>
        <dbReference type="ChEBI" id="CHEBI:30616"/>
    </ligand>
</feature>
<keyword evidence="11 14" id="KW-0131">Cell cycle</keyword>
<comment type="similarity">
    <text evidence="14 15">Belongs to the ATP-dependent DNA ligase family.</text>
</comment>
<dbReference type="InterPro" id="IPR012340">
    <property type="entry name" value="NA-bd_OB-fold"/>
</dbReference>
<evidence type="ECO:0000256" key="14">
    <source>
        <dbReference type="HAMAP-Rule" id="MF_00407"/>
    </source>
</evidence>
<evidence type="ECO:0000256" key="11">
    <source>
        <dbReference type="ARBA" id="ARBA00023306"/>
    </source>
</evidence>
<dbReference type="Gene3D" id="2.40.50.140">
    <property type="entry name" value="Nucleic acid-binding proteins"/>
    <property type="match status" value="1"/>
</dbReference>
<keyword evidence="1 14" id="KW-0436">Ligase</keyword>
<evidence type="ECO:0000256" key="6">
    <source>
        <dbReference type="ARBA" id="ARBA00022763"/>
    </source>
</evidence>
<feature type="binding site" evidence="14">
    <location>
        <position position="260"/>
    </location>
    <ligand>
        <name>ATP</name>
        <dbReference type="ChEBI" id="CHEBI:30616"/>
    </ligand>
</feature>
<evidence type="ECO:0000256" key="3">
    <source>
        <dbReference type="ARBA" id="ARBA00022705"/>
    </source>
</evidence>
<dbReference type="Pfam" id="PF04675">
    <property type="entry name" value="DNA_ligase_A_N"/>
    <property type="match status" value="1"/>
</dbReference>
<dbReference type="Pfam" id="PF01068">
    <property type="entry name" value="DNA_ligase_A_M"/>
    <property type="match status" value="1"/>
</dbReference>
<dbReference type="NCBIfam" id="NF002868">
    <property type="entry name" value="PRK03180.1"/>
    <property type="match status" value="1"/>
</dbReference>
<dbReference type="Gene3D" id="3.30.470.30">
    <property type="entry name" value="DNA ligase/mRNA capping enzyme"/>
    <property type="match status" value="1"/>
</dbReference>
<evidence type="ECO:0000256" key="15">
    <source>
        <dbReference type="RuleBase" id="RU004196"/>
    </source>
</evidence>
<dbReference type="SUPFAM" id="SSF56091">
    <property type="entry name" value="DNA ligase/mRNA capping enzyme, catalytic domain"/>
    <property type="match status" value="1"/>
</dbReference>
<keyword evidence="10 14" id="KW-0234">DNA repair</keyword>
<feature type="active site" description="N6-AMP-lysine intermediate" evidence="14">
    <location>
        <position position="240"/>
    </location>
</feature>
<dbReference type="InterPro" id="IPR012310">
    <property type="entry name" value="DNA_ligase_ATP-dep_cent"/>
</dbReference>
<evidence type="ECO:0000256" key="5">
    <source>
        <dbReference type="ARBA" id="ARBA00022741"/>
    </source>
</evidence>